<evidence type="ECO:0000256" key="2">
    <source>
        <dbReference type="ARBA" id="ARBA00004913"/>
    </source>
</evidence>
<feature type="region of interest" description="Disordered" evidence="10">
    <location>
        <begin position="374"/>
        <end position="394"/>
    </location>
</feature>
<evidence type="ECO:0000259" key="12">
    <source>
        <dbReference type="Pfam" id="PF01565"/>
    </source>
</evidence>
<comment type="caution">
    <text evidence="14">The sequence shown here is derived from an EMBL/GenBank/DDBJ whole genome shotgun (WGS) entry which is preliminary data.</text>
</comment>
<dbReference type="PANTHER" id="PTHR32448">
    <property type="entry name" value="OS08G0158400 PROTEIN"/>
    <property type="match status" value="1"/>
</dbReference>
<dbReference type="InterPro" id="IPR016167">
    <property type="entry name" value="FAD-bd_PCMH_sub1"/>
</dbReference>
<dbReference type="SUPFAM" id="SSF56176">
    <property type="entry name" value="FAD-binding/transporter-associated domain-like"/>
    <property type="match status" value="1"/>
</dbReference>
<dbReference type="GO" id="GO:0016491">
    <property type="term" value="F:oxidoreductase activity"/>
    <property type="evidence" value="ECO:0007669"/>
    <property type="project" value="InterPro"/>
</dbReference>
<comment type="pathway">
    <text evidence="2">Alkaloid biosynthesis.</text>
</comment>
<feature type="chain" id="PRO_5022810927" evidence="11">
    <location>
        <begin position="22"/>
        <end position="394"/>
    </location>
</feature>
<accession>A0A5A7NW39</accession>
<evidence type="ECO:0000256" key="5">
    <source>
        <dbReference type="ARBA" id="ARBA00022630"/>
    </source>
</evidence>
<organism evidence="14 15">
    <name type="scientific">Striga asiatica</name>
    <name type="common">Asiatic witchweed</name>
    <name type="synonym">Buchnera asiatica</name>
    <dbReference type="NCBI Taxonomy" id="4170"/>
    <lineage>
        <taxon>Eukaryota</taxon>
        <taxon>Viridiplantae</taxon>
        <taxon>Streptophyta</taxon>
        <taxon>Embryophyta</taxon>
        <taxon>Tracheophyta</taxon>
        <taxon>Spermatophyta</taxon>
        <taxon>Magnoliopsida</taxon>
        <taxon>eudicotyledons</taxon>
        <taxon>Gunneridae</taxon>
        <taxon>Pentapetalae</taxon>
        <taxon>asterids</taxon>
        <taxon>lamiids</taxon>
        <taxon>Lamiales</taxon>
        <taxon>Orobanchaceae</taxon>
        <taxon>Buchnereae</taxon>
        <taxon>Striga</taxon>
    </lineage>
</organism>
<dbReference type="GO" id="GO:0050660">
    <property type="term" value="F:flavin adenine dinucleotide binding"/>
    <property type="evidence" value="ECO:0007669"/>
    <property type="project" value="InterPro"/>
</dbReference>
<evidence type="ECO:0000256" key="9">
    <source>
        <dbReference type="ARBA" id="ARBA00023180"/>
    </source>
</evidence>
<keyword evidence="8" id="KW-1015">Disulfide bond</keyword>
<gene>
    <name evidence="14" type="ORF">STAS_00202</name>
</gene>
<dbReference type="InterPro" id="IPR036318">
    <property type="entry name" value="FAD-bd_PCMH-like_sf"/>
</dbReference>
<evidence type="ECO:0000256" key="11">
    <source>
        <dbReference type="SAM" id="SignalP"/>
    </source>
</evidence>
<evidence type="ECO:0000256" key="6">
    <source>
        <dbReference type="ARBA" id="ARBA00022729"/>
    </source>
</evidence>
<keyword evidence="15" id="KW-1185">Reference proteome</keyword>
<evidence type="ECO:0000256" key="8">
    <source>
        <dbReference type="ARBA" id="ARBA00023157"/>
    </source>
</evidence>
<evidence type="ECO:0000256" key="1">
    <source>
        <dbReference type="ARBA" id="ARBA00001974"/>
    </source>
</evidence>
<evidence type="ECO:0000256" key="4">
    <source>
        <dbReference type="ARBA" id="ARBA00022589"/>
    </source>
</evidence>
<evidence type="ECO:0000256" key="3">
    <source>
        <dbReference type="ARBA" id="ARBA00005466"/>
    </source>
</evidence>
<name>A0A5A7NW39_STRAF</name>
<feature type="domain" description="FAD linked oxidase N-terminal" evidence="12">
    <location>
        <begin position="78"/>
        <end position="145"/>
    </location>
</feature>
<evidence type="ECO:0000259" key="13">
    <source>
        <dbReference type="Pfam" id="PF08031"/>
    </source>
</evidence>
<feature type="domain" description="Berberine/berberine-like" evidence="13">
    <location>
        <begin position="321"/>
        <end position="378"/>
    </location>
</feature>
<comment type="cofactor">
    <cofactor evidence="1">
        <name>FAD</name>
        <dbReference type="ChEBI" id="CHEBI:57692"/>
    </cofactor>
</comment>
<proteinExistence type="inferred from homology"/>
<evidence type="ECO:0000256" key="7">
    <source>
        <dbReference type="ARBA" id="ARBA00022827"/>
    </source>
</evidence>
<keyword evidence="7" id="KW-0274">FAD</keyword>
<dbReference type="EMBL" id="BKCP01000001">
    <property type="protein sequence ID" value="GER24662.1"/>
    <property type="molecule type" value="Genomic_DNA"/>
</dbReference>
<evidence type="ECO:0000256" key="10">
    <source>
        <dbReference type="SAM" id="MobiDB-lite"/>
    </source>
</evidence>
<sequence length="394" mass="44597">MKKPNLPLFLYFLTSFAFASADNPPLYASFVQCLSEQKIPNDVASQIVSTPNTPQFSTVLNSYIRNRRFNTSATPRPGLIVAPTSEAHVSATVVCAVRLEIHLRIRSGGHDYEGTSYVSGERRFAMLDMSNFRSIDVDAAGRTAWPITRNRTRTVRATFVGQYLGPGRNLLNVTARYFPKLGLTRSSCHEMPWIQSVLYWDDRTNLTRSPEELLNRNPNSAGYLKRKSDYVKKPIPVNGLNRIFDEIIRGGQVGMVFNSYGGVNSRIPATATPFPHRDGNLFKIQYSVSWDNGSDSEDFVRQSRELYEFMTPYVSENPRQAYFNYRDLDIGVMPAGESSYGQGKVYGEKYFKENFDRLVKIKTRVDPRNFFRNEQSIPTAQRGGGDAVGRRVNA</sequence>
<keyword evidence="5" id="KW-0285">Flavoprotein</keyword>
<dbReference type="AlphaFoldDB" id="A0A5A7NW39"/>
<evidence type="ECO:0000313" key="15">
    <source>
        <dbReference type="Proteomes" id="UP000325081"/>
    </source>
</evidence>
<keyword evidence="4" id="KW-0017">Alkaloid metabolism</keyword>
<dbReference type="Gene3D" id="3.40.462.20">
    <property type="match status" value="1"/>
</dbReference>
<dbReference type="Pfam" id="PF01565">
    <property type="entry name" value="FAD_binding_4"/>
    <property type="match status" value="1"/>
</dbReference>
<dbReference type="InterPro" id="IPR006094">
    <property type="entry name" value="Oxid_FAD_bind_N"/>
</dbReference>
<comment type="similarity">
    <text evidence="3">Belongs to the oxygen-dependent FAD-linked oxidoreductase family.</text>
</comment>
<feature type="signal peptide" evidence="11">
    <location>
        <begin position="1"/>
        <end position="21"/>
    </location>
</feature>
<reference evidence="15" key="1">
    <citation type="journal article" date="2019" name="Curr. Biol.">
        <title>Genome Sequence of Striga asiatica Provides Insight into the Evolution of Plant Parasitism.</title>
        <authorList>
            <person name="Yoshida S."/>
            <person name="Kim S."/>
            <person name="Wafula E.K."/>
            <person name="Tanskanen J."/>
            <person name="Kim Y.M."/>
            <person name="Honaas L."/>
            <person name="Yang Z."/>
            <person name="Spallek T."/>
            <person name="Conn C.E."/>
            <person name="Ichihashi Y."/>
            <person name="Cheong K."/>
            <person name="Cui S."/>
            <person name="Der J.P."/>
            <person name="Gundlach H."/>
            <person name="Jiao Y."/>
            <person name="Hori C."/>
            <person name="Ishida J.K."/>
            <person name="Kasahara H."/>
            <person name="Kiba T."/>
            <person name="Kim M.S."/>
            <person name="Koo N."/>
            <person name="Laohavisit A."/>
            <person name="Lee Y.H."/>
            <person name="Lumba S."/>
            <person name="McCourt P."/>
            <person name="Mortimer J.C."/>
            <person name="Mutuku J.M."/>
            <person name="Nomura T."/>
            <person name="Sasaki-Sekimoto Y."/>
            <person name="Seto Y."/>
            <person name="Wang Y."/>
            <person name="Wakatake T."/>
            <person name="Sakakibara H."/>
            <person name="Demura T."/>
            <person name="Yamaguchi S."/>
            <person name="Yoneyama K."/>
            <person name="Manabe R.I."/>
            <person name="Nelson D.C."/>
            <person name="Schulman A.H."/>
            <person name="Timko M.P."/>
            <person name="dePamphilis C.W."/>
            <person name="Choi D."/>
            <person name="Shirasu K."/>
        </authorList>
    </citation>
    <scope>NUCLEOTIDE SEQUENCE [LARGE SCALE GENOMIC DNA]</scope>
    <source>
        <strain evidence="15">cv. UVA1</strain>
    </source>
</reference>
<dbReference type="FunFam" id="3.30.43.10:FF:000004">
    <property type="entry name" value="Berberine bridge enzyme-like 15"/>
    <property type="match status" value="1"/>
</dbReference>
<protein>
    <submittedName>
        <fullName evidence="14">FAD-binding Berberine family protein</fullName>
    </submittedName>
</protein>
<dbReference type="OrthoDB" id="407275at2759"/>
<evidence type="ECO:0000313" key="14">
    <source>
        <dbReference type="EMBL" id="GER24662.1"/>
    </source>
</evidence>
<dbReference type="Pfam" id="PF08031">
    <property type="entry name" value="BBE"/>
    <property type="match status" value="1"/>
</dbReference>
<keyword evidence="6 11" id="KW-0732">Signal</keyword>
<dbReference type="Gene3D" id="3.30.43.10">
    <property type="entry name" value="Uridine Diphospho-n-acetylenolpyruvylglucosamine Reductase, domain 2"/>
    <property type="match status" value="1"/>
</dbReference>
<dbReference type="Proteomes" id="UP000325081">
    <property type="component" value="Unassembled WGS sequence"/>
</dbReference>
<keyword evidence="9" id="KW-0325">Glycoprotein</keyword>
<dbReference type="InterPro" id="IPR012951">
    <property type="entry name" value="BBE"/>
</dbReference>